<keyword evidence="1" id="KW-0812">Transmembrane</keyword>
<evidence type="ECO:0000256" key="1">
    <source>
        <dbReference type="SAM" id="Phobius"/>
    </source>
</evidence>
<dbReference type="Pfam" id="PF01882">
    <property type="entry name" value="DUF58"/>
    <property type="match status" value="1"/>
</dbReference>
<dbReference type="InterPro" id="IPR002881">
    <property type="entry name" value="DUF58"/>
</dbReference>
<reference evidence="3 4" key="1">
    <citation type="submission" date="2016-06" db="EMBL/GenBank/DDBJ databases">
        <title>Draft Genome Sequence of Tenacibaculum soleae UCD-KL19.</title>
        <authorList>
            <person name="Eisen J.A."/>
            <person name="Coil D.A."/>
            <person name="Lujan K.M."/>
        </authorList>
    </citation>
    <scope>NUCLEOTIDE SEQUENCE [LARGE SCALE GENOMIC DNA]</scope>
    <source>
        <strain evidence="3 4">UCD-KL19</strain>
    </source>
</reference>
<dbReference type="PANTHER" id="PTHR33608:SF3">
    <property type="entry name" value="SLR2013 PROTEIN"/>
    <property type="match status" value="1"/>
</dbReference>
<keyword evidence="3" id="KW-0131">Cell cycle</keyword>
<dbReference type="EMBL" id="MAKX01000024">
    <property type="protein sequence ID" value="OCK42157.1"/>
    <property type="molecule type" value="Genomic_DNA"/>
</dbReference>
<proteinExistence type="predicted"/>
<name>A0A1B9XX63_9FLAO</name>
<feature type="transmembrane region" description="Helical" evidence="1">
    <location>
        <begin position="12"/>
        <end position="31"/>
    </location>
</feature>
<sequence length="444" mass="51783">MIKFFKSLYIHNRFFSYISVFSALFLISFWLPVIYNATWLLVWLFLITMCIDLVILYRFKNGFSSKRIVSDKLSNSDENEIAITLENKYPFQVFVSLIDELPTQFQKRDFDYKTSLQSAEKSTFTYSVRPVERGVYNFGSIHVFVSSILQIFSRRYTFSDANDVKVYPSYVQMKKYEFLAMHNSLTEFGMKKIRRIGHTMEFEQIKNYIPGDDVRNVNWKATAKRGALMVNQYQDEKSQPIYSIIDLGRVMKMPFEGLSLLDYAINSALAFSNIALLKNDKAGMLTFSKNVEKIIAASNKKTNLSVINEELYNITTNFTDANFALLYATIKRKINQRSLLILYTNFEHISALKRQLPYLKAIAKKHLLVTVFFENTELDSLVNENSEDLQSIYHKTIAEKYTYEKRLIVKELERNSIHAILTKPQQLSVNVINKYLEFKAKGMI</sequence>
<dbReference type="STRING" id="447689.BA195_11055"/>
<evidence type="ECO:0000313" key="4">
    <source>
        <dbReference type="Proteomes" id="UP000093186"/>
    </source>
</evidence>
<dbReference type="AlphaFoldDB" id="A0A1B9XX63"/>
<evidence type="ECO:0000259" key="2">
    <source>
        <dbReference type="Pfam" id="PF01882"/>
    </source>
</evidence>
<feature type="transmembrane region" description="Helical" evidence="1">
    <location>
        <begin position="37"/>
        <end position="57"/>
    </location>
</feature>
<gene>
    <name evidence="3" type="ORF">BA195_11055</name>
</gene>
<dbReference type="GO" id="GO:0051301">
    <property type="term" value="P:cell division"/>
    <property type="evidence" value="ECO:0007669"/>
    <property type="project" value="UniProtKB-KW"/>
</dbReference>
<feature type="domain" description="DUF58" evidence="2">
    <location>
        <begin position="205"/>
        <end position="371"/>
    </location>
</feature>
<evidence type="ECO:0000313" key="3">
    <source>
        <dbReference type="EMBL" id="OCK42157.1"/>
    </source>
</evidence>
<organism evidence="3 4">
    <name type="scientific">Tenacibaculum soleae</name>
    <dbReference type="NCBI Taxonomy" id="447689"/>
    <lineage>
        <taxon>Bacteria</taxon>
        <taxon>Pseudomonadati</taxon>
        <taxon>Bacteroidota</taxon>
        <taxon>Flavobacteriia</taxon>
        <taxon>Flavobacteriales</taxon>
        <taxon>Flavobacteriaceae</taxon>
        <taxon>Tenacibaculum</taxon>
    </lineage>
</organism>
<keyword evidence="1" id="KW-0472">Membrane</keyword>
<keyword evidence="3" id="KW-0132">Cell division</keyword>
<dbReference type="OrthoDB" id="845740at2"/>
<protein>
    <submittedName>
        <fullName evidence="3">Cell division protein FtsB</fullName>
    </submittedName>
</protein>
<dbReference type="Proteomes" id="UP000093186">
    <property type="component" value="Unassembled WGS sequence"/>
</dbReference>
<comment type="caution">
    <text evidence="3">The sequence shown here is derived from an EMBL/GenBank/DDBJ whole genome shotgun (WGS) entry which is preliminary data.</text>
</comment>
<keyword evidence="4" id="KW-1185">Reference proteome</keyword>
<dbReference type="PANTHER" id="PTHR33608">
    <property type="entry name" value="BLL2464 PROTEIN"/>
    <property type="match status" value="1"/>
</dbReference>
<accession>A0A1B9XX63</accession>
<keyword evidence="1" id="KW-1133">Transmembrane helix</keyword>